<comment type="caution">
    <text evidence="7">The sequence shown here is derived from an EMBL/GenBank/DDBJ whole genome shotgun (WGS) entry which is preliminary data.</text>
</comment>
<sequence length="546" mass="61065">MHLPTDLNGLRPFPDSPHNMTEVVPGERTLSSVLSDHPGELVRTGSPNLVCSVLPSHWRSNKTLPVAFKVVSLGEVKDGTRVTITAGNDENYCPELRNSTAYMKHQVAKFNDLRFVGRSGRGKSFCLTITVCTHPPQVALYQKAIKVTVDGPRDPRSKIKLRTDDRRIHHRPLDMPERSPFDPLQNSRFSHSLPDWQIRRPSSHLSDTSSRVLQPSSETNGYHSEPTGKRSSPWGTGFDPYPVITTHAPVYSQPPPLPGTGHQITPPPPTSIESHITDTLLTDSRLPTLHKGSAPHHDAMVTSHSQVVVPDPQRPDISALEARHSEPRMPLDSQLPLVLPRYPEVRLQEHRISETRFTESTSRHLLTHSHSVQPYQSANSNFAILRESRDINPLPLSVSHSNYPIITAQDLLASINPATTMAPSYLPGSPSSVLPTSFLYPHLYSSPPQISNLFLPSGEVRTYEILGQRSSDIPMRVERPMTPSSNRLQIEGPPRSVLRDEQEEQRMRMETRNGIHPMDVHVSDTNRSPPRSVDNSNPDSTVWRPY</sequence>
<dbReference type="AlphaFoldDB" id="A0A210QFH1"/>
<evidence type="ECO:0000256" key="2">
    <source>
        <dbReference type="ARBA" id="ARBA00023015"/>
    </source>
</evidence>
<dbReference type="OrthoDB" id="10029800at2759"/>
<dbReference type="GO" id="GO:0000981">
    <property type="term" value="F:DNA-binding transcription factor activity, RNA polymerase II-specific"/>
    <property type="evidence" value="ECO:0007669"/>
    <property type="project" value="TreeGrafter"/>
</dbReference>
<dbReference type="PROSITE" id="PS51062">
    <property type="entry name" value="RUNT"/>
    <property type="match status" value="1"/>
</dbReference>
<comment type="subcellular location">
    <subcellularLocation>
        <location evidence="1">Nucleus</location>
    </subcellularLocation>
</comment>
<evidence type="ECO:0000256" key="3">
    <source>
        <dbReference type="ARBA" id="ARBA00023163"/>
    </source>
</evidence>
<feature type="compositionally biased region" description="Polar residues" evidence="5">
    <location>
        <begin position="203"/>
        <end position="222"/>
    </location>
</feature>
<gene>
    <name evidence="7" type="ORF">KP79_PYT07728</name>
</gene>
<organism evidence="7 8">
    <name type="scientific">Mizuhopecten yessoensis</name>
    <name type="common">Japanese scallop</name>
    <name type="synonym">Patinopecten yessoensis</name>
    <dbReference type="NCBI Taxonomy" id="6573"/>
    <lineage>
        <taxon>Eukaryota</taxon>
        <taxon>Metazoa</taxon>
        <taxon>Spiralia</taxon>
        <taxon>Lophotrochozoa</taxon>
        <taxon>Mollusca</taxon>
        <taxon>Bivalvia</taxon>
        <taxon>Autobranchia</taxon>
        <taxon>Pteriomorphia</taxon>
        <taxon>Pectinida</taxon>
        <taxon>Pectinoidea</taxon>
        <taxon>Pectinidae</taxon>
        <taxon>Mizuhopecten</taxon>
    </lineage>
</organism>
<dbReference type="GO" id="GO:0005634">
    <property type="term" value="C:nucleus"/>
    <property type="evidence" value="ECO:0007669"/>
    <property type="project" value="UniProtKB-SubCell"/>
</dbReference>
<feature type="region of interest" description="Disordered" evidence="5">
    <location>
        <begin position="151"/>
        <end position="239"/>
    </location>
</feature>
<evidence type="ECO:0000256" key="5">
    <source>
        <dbReference type="SAM" id="MobiDB-lite"/>
    </source>
</evidence>
<proteinExistence type="predicted"/>
<dbReference type="InterPro" id="IPR008967">
    <property type="entry name" value="p53-like_TF_DNA-bd_sf"/>
</dbReference>
<keyword evidence="2" id="KW-0805">Transcription regulation</keyword>
<feature type="compositionally biased region" description="Basic and acidic residues" evidence="5">
    <location>
        <begin position="497"/>
        <end position="524"/>
    </location>
</feature>
<dbReference type="EMBL" id="NEDP02003883">
    <property type="protein sequence ID" value="OWF47496.1"/>
    <property type="molecule type" value="Genomic_DNA"/>
</dbReference>
<dbReference type="Pfam" id="PF00853">
    <property type="entry name" value="Runt"/>
    <property type="match status" value="1"/>
</dbReference>
<dbReference type="PANTHER" id="PTHR11950:SF31">
    <property type="entry name" value="SEGMENTATION PROTEIN RUNT"/>
    <property type="match status" value="1"/>
</dbReference>
<keyword evidence="8" id="KW-1185">Reference proteome</keyword>
<feature type="compositionally biased region" description="Polar residues" evidence="5">
    <location>
        <begin position="525"/>
        <end position="540"/>
    </location>
</feature>
<reference evidence="7 8" key="1">
    <citation type="journal article" date="2017" name="Nat. Ecol. Evol.">
        <title>Scallop genome provides insights into evolution of bilaterian karyotype and development.</title>
        <authorList>
            <person name="Wang S."/>
            <person name="Zhang J."/>
            <person name="Jiao W."/>
            <person name="Li J."/>
            <person name="Xun X."/>
            <person name="Sun Y."/>
            <person name="Guo X."/>
            <person name="Huan P."/>
            <person name="Dong B."/>
            <person name="Zhang L."/>
            <person name="Hu X."/>
            <person name="Sun X."/>
            <person name="Wang J."/>
            <person name="Zhao C."/>
            <person name="Wang Y."/>
            <person name="Wang D."/>
            <person name="Huang X."/>
            <person name="Wang R."/>
            <person name="Lv J."/>
            <person name="Li Y."/>
            <person name="Zhang Z."/>
            <person name="Liu B."/>
            <person name="Lu W."/>
            <person name="Hui Y."/>
            <person name="Liang J."/>
            <person name="Zhou Z."/>
            <person name="Hou R."/>
            <person name="Li X."/>
            <person name="Liu Y."/>
            <person name="Li H."/>
            <person name="Ning X."/>
            <person name="Lin Y."/>
            <person name="Zhao L."/>
            <person name="Xing Q."/>
            <person name="Dou J."/>
            <person name="Li Y."/>
            <person name="Mao J."/>
            <person name="Guo H."/>
            <person name="Dou H."/>
            <person name="Li T."/>
            <person name="Mu C."/>
            <person name="Jiang W."/>
            <person name="Fu Q."/>
            <person name="Fu X."/>
            <person name="Miao Y."/>
            <person name="Liu J."/>
            <person name="Yu Q."/>
            <person name="Li R."/>
            <person name="Liao H."/>
            <person name="Li X."/>
            <person name="Kong Y."/>
            <person name="Jiang Z."/>
            <person name="Chourrout D."/>
            <person name="Li R."/>
            <person name="Bao Z."/>
        </authorList>
    </citation>
    <scope>NUCLEOTIDE SEQUENCE [LARGE SCALE GENOMIC DNA]</scope>
    <source>
        <strain evidence="7 8">PY_sf001</strain>
    </source>
</reference>
<accession>A0A210QFH1</accession>
<protein>
    <submittedName>
        <fullName evidence="7">Runt-related transcription factor 1</fullName>
    </submittedName>
</protein>
<evidence type="ECO:0000256" key="1">
    <source>
        <dbReference type="ARBA" id="ARBA00004123"/>
    </source>
</evidence>
<dbReference type="Gene3D" id="2.60.40.720">
    <property type="match status" value="1"/>
</dbReference>
<keyword evidence="4" id="KW-0539">Nucleus</keyword>
<feature type="domain" description="Runt" evidence="6">
    <location>
        <begin position="29"/>
        <end position="157"/>
    </location>
</feature>
<evidence type="ECO:0000313" key="7">
    <source>
        <dbReference type="EMBL" id="OWF47496.1"/>
    </source>
</evidence>
<dbReference type="PRINTS" id="PR00967">
    <property type="entry name" value="ONCOGENEAML1"/>
</dbReference>
<evidence type="ECO:0000256" key="4">
    <source>
        <dbReference type="ARBA" id="ARBA00023242"/>
    </source>
</evidence>
<dbReference type="InterPro" id="IPR012346">
    <property type="entry name" value="p53/RUNT-type_TF_DNA-bd_sf"/>
</dbReference>
<name>A0A210QFH1_MIZYE</name>
<evidence type="ECO:0000259" key="6">
    <source>
        <dbReference type="PROSITE" id="PS51062"/>
    </source>
</evidence>
<dbReference type="Proteomes" id="UP000242188">
    <property type="component" value="Unassembled WGS sequence"/>
</dbReference>
<dbReference type="PANTHER" id="PTHR11950">
    <property type="entry name" value="RUNT RELATED"/>
    <property type="match status" value="1"/>
</dbReference>
<dbReference type="InterPro" id="IPR013524">
    <property type="entry name" value="Runt_dom"/>
</dbReference>
<feature type="compositionally biased region" description="Basic and acidic residues" evidence="5">
    <location>
        <begin position="151"/>
        <end position="180"/>
    </location>
</feature>
<dbReference type="InterPro" id="IPR000040">
    <property type="entry name" value="AML1_Runt"/>
</dbReference>
<dbReference type="FunFam" id="2.60.40.720:FF:000001">
    <property type="entry name" value="Runt-related transcription factor"/>
    <property type="match status" value="1"/>
</dbReference>
<keyword evidence="3" id="KW-0804">Transcription</keyword>
<dbReference type="GO" id="GO:0005524">
    <property type="term" value="F:ATP binding"/>
    <property type="evidence" value="ECO:0007669"/>
    <property type="project" value="InterPro"/>
</dbReference>
<dbReference type="STRING" id="6573.A0A210QFH1"/>
<feature type="region of interest" description="Disordered" evidence="5">
    <location>
        <begin position="476"/>
        <end position="546"/>
    </location>
</feature>
<dbReference type="SUPFAM" id="SSF49417">
    <property type="entry name" value="p53-like transcription factors"/>
    <property type="match status" value="1"/>
</dbReference>
<dbReference type="GO" id="GO:0000978">
    <property type="term" value="F:RNA polymerase II cis-regulatory region sequence-specific DNA binding"/>
    <property type="evidence" value="ECO:0007669"/>
    <property type="project" value="TreeGrafter"/>
</dbReference>
<evidence type="ECO:0000313" key="8">
    <source>
        <dbReference type="Proteomes" id="UP000242188"/>
    </source>
</evidence>